<sequence>MTHPVFQRDFDLERAEEEARRVHDARARHTPEELEEAVARAYRAGHAAGKEVGRTEGRDETRQTLLARHAEAISAIQPQVDALLAGTAEHRAALEAQVLDFTVSVCEKVFPELIDHRARDRALQQIERTIRYALGSPVLRITLAPAARDALGPQIEAIVAETLIGTLDLSADPDLAEGDARMTWDNGFMEYSFAEICDRILDAVRDRQESFETTRAARRQEHA</sequence>
<keyword evidence="1" id="KW-0813">Transport</keyword>
<comment type="caution">
    <text evidence="3">The sequence shown here is derived from an EMBL/GenBank/DDBJ whole genome shotgun (WGS) entry which is preliminary data.</text>
</comment>
<gene>
    <name evidence="3" type="ORF">EKE94_16155</name>
</gene>
<dbReference type="AlphaFoldDB" id="A0A438ADY4"/>
<dbReference type="RefSeq" id="WP_127907671.1">
    <property type="nucleotide sequence ID" value="NZ_RQXX01000007.1"/>
</dbReference>
<evidence type="ECO:0000313" key="4">
    <source>
        <dbReference type="Proteomes" id="UP000285908"/>
    </source>
</evidence>
<organism evidence="3 4">
    <name type="scientific">Mesobaculum littorinae</name>
    <dbReference type="NCBI Taxonomy" id="2486419"/>
    <lineage>
        <taxon>Bacteria</taxon>
        <taxon>Pseudomonadati</taxon>
        <taxon>Pseudomonadota</taxon>
        <taxon>Alphaproteobacteria</taxon>
        <taxon>Rhodobacterales</taxon>
        <taxon>Roseobacteraceae</taxon>
        <taxon>Mesobaculum</taxon>
    </lineage>
</organism>
<name>A0A438ADY4_9RHOB</name>
<protein>
    <recommendedName>
        <fullName evidence="5">Flagellar assembly protein FliH/Type III secretion system HrpE domain-containing protein</fullName>
    </recommendedName>
</protein>
<keyword evidence="4" id="KW-1185">Reference proteome</keyword>
<evidence type="ECO:0000313" key="3">
    <source>
        <dbReference type="EMBL" id="RVV96877.1"/>
    </source>
</evidence>
<dbReference type="GO" id="GO:0015031">
    <property type="term" value="P:protein transport"/>
    <property type="evidence" value="ECO:0007669"/>
    <property type="project" value="UniProtKB-KW"/>
</dbReference>
<dbReference type="EMBL" id="RQXX01000007">
    <property type="protein sequence ID" value="RVV96877.1"/>
    <property type="molecule type" value="Genomic_DNA"/>
</dbReference>
<proteinExistence type="predicted"/>
<dbReference type="Proteomes" id="UP000285908">
    <property type="component" value="Unassembled WGS sequence"/>
</dbReference>
<dbReference type="InterPro" id="IPR051472">
    <property type="entry name" value="T3SS_Stator/FliH"/>
</dbReference>
<dbReference type="PANTHER" id="PTHR34982:SF1">
    <property type="entry name" value="FLAGELLAR ASSEMBLY PROTEIN FLIH"/>
    <property type="match status" value="1"/>
</dbReference>
<reference evidence="3 4" key="1">
    <citation type="submission" date="2018-11" db="EMBL/GenBank/DDBJ databases">
        <title>Mesobaculum littorinae gen. nov., sp. nov., isolated from Littorina scabra that represents a novel genus of the order Rhodobacteraceae.</title>
        <authorList>
            <person name="Li F."/>
        </authorList>
    </citation>
    <scope>NUCLEOTIDE SEQUENCE [LARGE SCALE GENOMIC DNA]</scope>
    <source>
        <strain evidence="3 4">M0103</strain>
    </source>
</reference>
<dbReference type="GO" id="GO:0005829">
    <property type="term" value="C:cytosol"/>
    <property type="evidence" value="ECO:0007669"/>
    <property type="project" value="TreeGrafter"/>
</dbReference>
<evidence type="ECO:0008006" key="5">
    <source>
        <dbReference type="Google" id="ProtNLM"/>
    </source>
</evidence>
<keyword evidence="2" id="KW-0653">Protein transport</keyword>
<evidence type="ECO:0000256" key="1">
    <source>
        <dbReference type="ARBA" id="ARBA00022448"/>
    </source>
</evidence>
<accession>A0A438ADY4</accession>
<dbReference type="OrthoDB" id="7873045at2"/>
<evidence type="ECO:0000256" key="2">
    <source>
        <dbReference type="ARBA" id="ARBA00022927"/>
    </source>
</evidence>
<dbReference type="PANTHER" id="PTHR34982">
    <property type="entry name" value="YOP PROTEINS TRANSLOCATION PROTEIN L"/>
    <property type="match status" value="1"/>
</dbReference>